<keyword evidence="1" id="KW-1133">Transmembrane helix</keyword>
<dbReference type="SUPFAM" id="SSF48452">
    <property type="entry name" value="TPR-like"/>
    <property type="match status" value="1"/>
</dbReference>
<accession>A0A1H0H5V8</accession>
<evidence type="ECO:0000313" key="4">
    <source>
        <dbReference type="Proteomes" id="UP000198779"/>
    </source>
</evidence>
<sequence length="520" mass="61337">MAVWACNDHQQMLSQLEELERQNLADSLMTNDSLALSLCEYFDCHGTPNERMRAHYMLARTYTDREEAPQALEEFHTAISVVDTTAADCDYRRLARIHSQAAGLFYDCSLPNEMLHELSLQYKYGKMANDTLTWLFAVGSKSEAYYLLGKRDSAIVALQQAVKLYNQYGLETYAISWYPTLFFLLAEEGRYDEARHYIDIYECRSGYFDDGLPEEGFDNYYYAKGLYYTAIHKEDSAAFFFRQELRYSRTLNEQEGAYKGLYLLFKQQGIADSVAKYADLCYQTSEKNLEAMPVEGLQHLHALYNYTHNQKVAQEKTRESARLYHWLLVCFLLLVFVCTCIVMYIYKVKEKRKRRELEFHHQLELQEKAHNELSRLTKKEFSFLLGQKEQEITHHQNIIEKYQEELLSRKIVNTDVYKLFVKGGHENTEKVAEKDWNSLEEILARYLPGFKKWLDANLQRGELDYRICMLIRLHFAPMSISRLLDKSPQFLYSRRKKLYKDLFDTNGKPEEFDLKILKIK</sequence>
<gene>
    <name evidence="3" type="ORF">SAMN04487900_110130</name>
    <name evidence="2" type="ORF">SAMN04487901_103200</name>
</gene>
<dbReference type="Proteomes" id="UP000199134">
    <property type="component" value="Unassembled WGS sequence"/>
</dbReference>
<organism evidence="3 5">
    <name type="scientific">Prevotella communis</name>
    <dbReference type="NCBI Taxonomy" id="2913614"/>
    <lineage>
        <taxon>Bacteria</taxon>
        <taxon>Pseudomonadati</taxon>
        <taxon>Bacteroidota</taxon>
        <taxon>Bacteroidia</taxon>
        <taxon>Bacteroidales</taxon>
        <taxon>Prevotellaceae</taxon>
        <taxon>Prevotella</taxon>
    </lineage>
</organism>
<protein>
    <recommendedName>
        <fullName evidence="6">Tetratricopeptide repeat-containing protein</fullName>
    </recommendedName>
</protein>
<dbReference type="EMBL" id="FNIW01000010">
    <property type="protein sequence ID" value="SDO14517.1"/>
    <property type="molecule type" value="Genomic_DNA"/>
</dbReference>
<proteinExistence type="predicted"/>
<reference evidence="3 4" key="1">
    <citation type="submission" date="2016-10" db="EMBL/GenBank/DDBJ databases">
        <authorList>
            <person name="Varghese N."/>
            <person name="Submissions S."/>
        </authorList>
    </citation>
    <scope>NUCLEOTIDE SEQUENCE</scope>
    <source>
        <strain evidence="3">BP1-145</strain>
        <strain evidence="4">BP1-148</strain>
    </source>
</reference>
<evidence type="ECO:0000256" key="1">
    <source>
        <dbReference type="SAM" id="Phobius"/>
    </source>
</evidence>
<dbReference type="Gene3D" id="1.25.40.10">
    <property type="entry name" value="Tetratricopeptide repeat domain"/>
    <property type="match status" value="1"/>
</dbReference>
<evidence type="ECO:0000313" key="2">
    <source>
        <dbReference type="EMBL" id="SDG40672.1"/>
    </source>
</evidence>
<dbReference type="AlphaFoldDB" id="A0A1H0H5V8"/>
<dbReference type="Proteomes" id="UP000198779">
    <property type="component" value="Unassembled WGS sequence"/>
</dbReference>
<dbReference type="STRING" id="645274.SAMN04487901_103200"/>
<keyword evidence="1" id="KW-0812">Transmembrane</keyword>
<dbReference type="InterPro" id="IPR011990">
    <property type="entry name" value="TPR-like_helical_dom_sf"/>
</dbReference>
<feature type="transmembrane region" description="Helical" evidence="1">
    <location>
        <begin position="323"/>
        <end position="346"/>
    </location>
</feature>
<dbReference type="EMBL" id="FNCQ01000003">
    <property type="protein sequence ID" value="SDG40672.1"/>
    <property type="molecule type" value="Genomic_DNA"/>
</dbReference>
<keyword evidence="4" id="KW-1185">Reference proteome</keyword>
<reference evidence="2 5" key="2">
    <citation type="submission" date="2016-10" db="EMBL/GenBank/DDBJ databases">
        <authorList>
            <person name="de Groot N.N."/>
        </authorList>
    </citation>
    <scope>NUCLEOTIDE SEQUENCE [LARGE SCALE GENOMIC DNA]</scope>
    <source>
        <strain evidence="5">BP1-145</strain>
        <strain evidence="2">BP1-148</strain>
    </source>
</reference>
<evidence type="ECO:0008006" key="6">
    <source>
        <dbReference type="Google" id="ProtNLM"/>
    </source>
</evidence>
<accession>A0A1G7TZB2</accession>
<evidence type="ECO:0000313" key="5">
    <source>
        <dbReference type="Proteomes" id="UP000199134"/>
    </source>
</evidence>
<evidence type="ECO:0000313" key="3">
    <source>
        <dbReference type="EMBL" id="SDO14517.1"/>
    </source>
</evidence>
<keyword evidence="1" id="KW-0472">Membrane</keyword>
<name>A0A1H0H5V8_9BACT</name>